<feature type="domain" description="ATP synthase F1 complex delta/epsilon subunit N-terminal" evidence="9">
    <location>
        <begin position="12"/>
        <end position="91"/>
    </location>
</feature>
<dbReference type="NCBIfam" id="NF009977">
    <property type="entry name" value="PRK13442.1"/>
    <property type="match status" value="1"/>
</dbReference>
<dbReference type="Pfam" id="PF02823">
    <property type="entry name" value="ATP-synt_DE_N"/>
    <property type="match status" value="1"/>
</dbReference>
<dbReference type="GO" id="GO:0045259">
    <property type="term" value="C:proton-transporting ATP synthase complex"/>
    <property type="evidence" value="ECO:0007669"/>
    <property type="project" value="UniProtKB-KW"/>
</dbReference>
<evidence type="ECO:0000256" key="5">
    <source>
        <dbReference type="ARBA" id="ARBA00023136"/>
    </source>
</evidence>
<comment type="subunit">
    <text evidence="8">F-type ATPases have 2 components, CF(1) - the catalytic core - and CF(0) - the membrane proton channel. CF(1) has five subunits: alpha(3), beta(3), gamma(1), delta(1), epsilon(1). CF(0) has three main subunits: a, b and c.</text>
</comment>
<keyword evidence="4 8" id="KW-0406">Ion transport</keyword>
<dbReference type="NCBIfam" id="TIGR01216">
    <property type="entry name" value="ATP_synt_epsi"/>
    <property type="match status" value="1"/>
</dbReference>
<keyword evidence="11" id="KW-1185">Reference proteome</keyword>
<evidence type="ECO:0000259" key="9">
    <source>
        <dbReference type="Pfam" id="PF02823"/>
    </source>
</evidence>
<dbReference type="GO" id="GO:0046933">
    <property type="term" value="F:proton-transporting ATP synthase activity, rotational mechanism"/>
    <property type="evidence" value="ECO:0007669"/>
    <property type="project" value="InterPro"/>
</dbReference>
<dbReference type="OrthoDB" id="9791445at2"/>
<gene>
    <name evidence="10" type="ORF">D4765_12580</name>
</gene>
<dbReference type="InterPro" id="IPR001469">
    <property type="entry name" value="ATP_synth_F1_dsu/esu"/>
</dbReference>
<dbReference type="CDD" id="cd12152">
    <property type="entry name" value="F1-ATPase_delta"/>
    <property type="match status" value="1"/>
</dbReference>
<sequence>MADVTGAGAAPLQVSVVSADHEVWSGGATQVIAKTTEGEIGILRGHEPLLAILAEGEVRVTLPDGKRITAQADEGFLSVENDRVTIVARAAELVS</sequence>
<evidence type="ECO:0000313" key="10">
    <source>
        <dbReference type="EMBL" id="TIH34526.1"/>
    </source>
</evidence>
<dbReference type="RefSeq" id="WP_136642648.1">
    <property type="nucleotide sequence ID" value="NZ_QYRT01000025.1"/>
</dbReference>
<accession>A0A4T2BXE9</accession>
<dbReference type="InterPro" id="IPR036771">
    <property type="entry name" value="ATPsynth_dsu/esu_N"/>
</dbReference>
<dbReference type="Proteomes" id="UP000306192">
    <property type="component" value="Unassembled WGS sequence"/>
</dbReference>
<proteinExistence type="inferred from homology"/>
<keyword evidence="3 8" id="KW-0813">Transport</keyword>
<name>A0A4T2BXE9_9MICO</name>
<keyword evidence="6 8" id="KW-0139">CF(1)</keyword>
<comment type="caution">
    <text evidence="10">The sequence shown here is derived from an EMBL/GenBank/DDBJ whole genome shotgun (WGS) entry which is preliminary data.</text>
</comment>
<evidence type="ECO:0000256" key="4">
    <source>
        <dbReference type="ARBA" id="ARBA00023065"/>
    </source>
</evidence>
<dbReference type="GO" id="GO:0005886">
    <property type="term" value="C:plasma membrane"/>
    <property type="evidence" value="ECO:0007669"/>
    <property type="project" value="UniProtKB-SubCell"/>
</dbReference>
<evidence type="ECO:0000256" key="6">
    <source>
        <dbReference type="ARBA" id="ARBA00023196"/>
    </source>
</evidence>
<dbReference type="AlphaFoldDB" id="A0A4T2BXE9"/>
<keyword evidence="7 8" id="KW-0066">ATP synthesis</keyword>
<dbReference type="Gene3D" id="2.60.15.10">
    <property type="entry name" value="F0F1 ATP synthase delta/epsilon subunit, N-terminal"/>
    <property type="match status" value="1"/>
</dbReference>
<dbReference type="PANTHER" id="PTHR13822">
    <property type="entry name" value="ATP SYNTHASE DELTA/EPSILON CHAIN"/>
    <property type="match status" value="1"/>
</dbReference>
<evidence type="ECO:0000256" key="2">
    <source>
        <dbReference type="ARBA" id="ARBA00005712"/>
    </source>
</evidence>
<dbReference type="SUPFAM" id="SSF51344">
    <property type="entry name" value="Epsilon subunit of F1F0-ATP synthase N-terminal domain"/>
    <property type="match status" value="1"/>
</dbReference>
<evidence type="ECO:0000313" key="11">
    <source>
        <dbReference type="Proteomes" id="UP000306192"/>
    </source>
</evidence>
<evidence type="ECO:0000256" key="7">
    <source>
        <dbReference type="ARBA" id="ARBA00023310"/>
    </source>
</evidence>
<reference evidence="10 11" key="1">
    <citation type="journal article" date="2019" name="Microorganisms">
        <title>Systematic Affiliation and Genome Analysis of Subtercola vilae DB165(T) with Particular Emphasis on Cold Adaptation of an Isolate from a High-Altitude Cold Volcano Lake.</title>
        <authorList>
            <person name="Villalobos A.S."/>
            <person name="Wiese J."/>
            <person name="Imhoff J.F."/>
            <person name="Dorador C."/>
            <person name="Keller A."/>
            <person name="Hentschel U."/>
        </authorList>
    </citation>
    <scope>NUCLEOTIDE SEQUENCE [LARGE SCALE GENOMIC DNA]</scope>
    <source>
        <strain evidence="10 11">DB165</strain>
    </source>
</reference>
<keyword evidence="5" id="KW-0472">Membrane</keyword>
<dbReference type="PANTHER" id="PTHR13822:SF10">
    <property type="entry name" value="ATP SYNTHASE EPSILON CHAIN, CHLOROPLASTIC"/>
    <property type="match status" value="1"/>
</dbReference>
<evidence type="ECO:0000256" key="8">
    <source>
        <dbReference type="RuleBase" id="RU003656"/>
    </source>
</evidence>
<evidence type="ECO:0000256" key="3">
    <source>
        <dbReference type="ARBA" id="ARBA00022448"/>
    </source>
</evidence>
<evidence type="ECO:0000256" key="1">
    <source>
        <dbReference type="ARBA" id="ARBA00004202"/>
    </source>
</evidence>
<comment type="similarity">
    <text evidence="2 8">Belongs to the ATPase epsilon chain family.</text>
</comment>
<organism evidence="10 11">
    <name type="scientific">Subtercola vilae</name>
    <dbReference type="NCBI Taxonomy" id="2056433"/>
    <lineage>
        <taxon>Bacteria</taxon>
        <taxon>Bacillati</taxon>
        <taxon>Actinomycetota</taxon>
        <taxon>Actinomycetes</taxon>
        <taxon>Micrococcales</taxon>
        <taxon>Microbacteriaceae</taxon>
        <taxon>Subtercola</taxon>
    </lineage>
</organism>
<protein>
    <submittedName>
        <fullName evidence="10">F0F1 ATP synthase subunit epsilon</fullName>
    </submittedName>
</protein>
<comment type="subcellular location">
    <subcellularLocation>
        <location evidence="1">Cell membrane</location>
        <topology evidence="1">Peripheral membrane protein</topology>
    </subcellularLocation>
</comment>
<dbReference type="EMBL" id="QYRT01000025">
    <property type="protein sequence ID" value="TIH34526.1"/>
    <property type="molecule type" value="Genomic_DNA"/>
</dbReference>
<dbReference type="InterPro" id="IPR020546">
    <property type="entry name" value="ATP_synth_F1_dsu/esu_N"/>
</dbReference>